<feature type="domain" description="Histidine kinase" evidence="6">
    <location>
        <begin position="654"/>
        <end position="868"/>
    </location>
</feature>
<dbReference type="SMART" id="SM00387">
    <property type="entry name" value="HATPase_c"/>
    <property type="match status" value="1"/>
</dbReference>
<dbReference type="Pfam" id="PF08447">
    <property type="entry name" value="PAS_3"/>
    <property type="match status" value="1"/>
</dbReference>
<dbReference type="EMBL" id="BJYT01000002">
    <property type="protein sequence ID" value="GEO08401.1"/>
    <property type="molecule type" value="Genomic_DNA"/>
</dbReference>
<dbReference type="Pfam" id="PF00989">
    <property type="entry name" value="PAS"/>
    <property type="match status" value="2"/>
</dbReference>
<dbReference type="InterPro" id="IPR013655">
    <property type="entry name" value="PAS_fold_3"/>
</dbReference>
<dbReference type="InterPro" id="IPR003594">
    <property type="entry name" value="HATPase_dom"/>
</dbReference>
<dbReference type="InterPro" id="IPR013767">
    <property type="entry name" value="PAS_fold"/>
</dbReference>
<dbReference type="PROSITE" id="PS50112">
    <property type="entry name" value="PAS"/>
    <property type="match status" value="3"/>
</dbReference>
<dbReference type="InterPro" id="IPR036097">
    <property type="entry name" value="HisK_dim/P_sf"/>
</dbReference>
<dbReference type="CDD" id="cd00082">
    <property type="entry name" value="HisKA"/>
    <property type="match status" value="1"/>
</dbReference>
<name>A0A512B8V5_9BACT</name>
<dbReference type="PROSITE" id="PS50113">
    <property type="entry name" value="PAC"/>
    <property type="match status" value="1"/>
</dbReference>
<dbReference type="SUPFAM" id="SSF55874">
    <property type="entry name" value="ATPase domain of HSP90 chaperone/DNA topoisomerase II/histidine kinase"/>
    <property type="match status" value="1"/>
</dbReference>
<comment type="catalytic activity">
    <reaction evidence="1">
        <text>ATP + protein L-histidine = ADP + protein N-phospho-L-histidine.</text>
        <dbReference type="EC" id="2.7.13.3"/>
    </reaction>
</comment>
<dbReference type="InterPro" id="IPR003661">
    <property type="entry name" value="HisK_dim/P_dom"/>
</dbReference>
<dbReference type="PROSITE" id="PS50109">
    <property type="entry name" value="HIS_KIN"/>
    <property type="match status" value="1"/>
</dbReference>
<dbReference type="InterPro" id="IPR001610">
    <property type="entry name" value="PAC"/>
</dbReference>
<feature type="domain" description="PAC" evidence="8">
    <location>
        <begin position="576"/>
        <end position="629"/>
    </location>
</feature>
<dbReference type="InterPro" id="IPR005467">
    <property type="entry name" value="His_kinase_dom"/>
</dbReference>
<dbReference type="Gene3D" id="3.30.565.10">
    <property type="entry name" value="Histidine kinase-like ATPase, C-terminal domain"/>
    <property type="match status" value="1"/>
</dbReference>
<keyword evidence="5" id="KW-0418">Kinase</keyword>
<evidence type="ECO:0000313" key="10">
    <source>
        <dbReference type="Proteomes" id="UP000321513"/>
    </source>
</evidence>
<comment type="caution">
    <text evidence="9">The sequence shown here is derived from an EMBL/GenBank/DDBJ whole genome shotgun (WGS) entry which is preliminary data.</text>
</comment>
<dbReference type="Gene3D" id="1.10.287.130">
    <property type="match status" value="1"/>
</dbReference>
<sequence>MNRFSVSDKLLKSLNCFFILLDDGLKVKTANSKYSHIASLAFQPGTLFTNYFSEKYQEKLALAFASAQKEIDCVTVVTAPIELEKDIITIKWSVCCIRDEDETLQGMELLGIQSKLSPKESESDGESPKSLFENTSQPFFSFDLSGNLTNANKAFADLLSYTCEDLAGTSLLSYAIDTDVPALKSLAADALAGKSLEYKFGLLDKKGRKVAVKIVNTPRIENGTFVGVNAYVKKPSVKVQTEKPFSRDERRLNLILGRLKKILDSSLDMICAIDENGKFTYVSAACKEILGFSAKEFIGKSFLDYVHEEDAESSTSASINIKNGIGTTNFENRFYRKDGSIAHLVWSSKWEETDKRFYSIARDATEKKLSEANLIASEEKYKILFYHHSVPIYIYDTESLMFLEVNDAAIRQYGYTRDEFLTMNFKDILADEETDRDSDSLAQEDFPEQLPKELWIHKKKNGESFYAEISSNRIEYLGKQAKLVLSIDRTEQTIAEQELRKSNERITFLSQATFDAIWDWDLQTNKITWNEGVSKMFDLADPAEATKFNWWSSNLHPEDKERVEQKISYHLENLIPRWEDEYRMRAGNTYKYINDRGYIIFNEQNKPVRMIGAMQDLTERKSHEIMLQNLNNSLEKRATELAESNTELERFAYVASHDLQEPLRMVSSFLQLLEKRYKDKLDNKAHEYINYAVDGAERMKRLILDLLEYSRVNSSKAEVEEVDLNEVLNDLMVTYKNLLHETNGTIKAQTLPVIKGNKTQILQLFQNLVGNACKYRKNETPPVIDISYEEEQSFYKFAISDNGIGIDPRFFHKIFIIFQRLHNRDEYSGTGIGLAICKKIVDKHGGKIWVASTMGEGSTFYFTLPKSK</sequence>
<dbReference type="GO" id="GO:0000155">
    <property type="term" value="F:phosphorelay sensor kinase activity"/>
    <property type="evidence" value="ECO:0007669"/>
    <property type="project" value="InterPro"/>
</dbReference>
<dbReference type="OrthoDB" id="9766459at2"/>
<evidence type="ECO:0000256" key="2">
    <source>
        <dbReference type="ARBA" id="ARBA00012438"/>
    </source>
</evidence>
<evidence type="ECO:0000256" key="1">
    <source>
        <dbReference type="ARBA" id="ARBA00000085"/>
    </source>
</evidence>
<dbReference type="InterPro" id="IPR035965">
    <property type="entry name" value="PAS-like_dom_sf"/>
</dbReference>
<dbReference type="SMART" id="SM00091">
    <property type="entry name" value="PAS"/>
    <property type="match status" value="4"/>
</dbReference>
<dbReference type="Gene3D" id="3.30.450.20">
    <property type="entry name" value="PAS domain"/>
    <property type="match status" value="4"/>
</dbReference>
<keyword evidence="10" id="KW-1185">Reference proteome</keyword>
<dbReference type="InterPro" id="IPR036890">
    <property type="entry name" value="HATPase_C_sf"/>
</dbReference>
<evidence type="ECO:0000259" key="7">
    <source>
        <dbReference type="PROSITE" id="PS50112"/>
    </source>
</evidence>
<feature type="domain" description="PAS" evidence="7">
    <location>
        <begin position="377"/>
        <end position="433"/>
    </location>
</feature>
<dbReference type="InterPro" id="IPR052162">
    <property type="entry name" value="Sensor_kinase/Photoreceptor"/>
</dbReference>
<proteinExistence type="predicted"/>
<dbReference type="Pfam" id="PF02518">
    <property type="entry name" value="HATPase_c"/>
    <property type="match status" value="1"/>
</dbReference>
<dbReference type="Proteomes" id="UP000321513">
    <property type="component" value="Unassembled WGS sequence"/>
</dbReference>
<dbReference type="PANTHER" id="PTHR43304">
    <property type="entry name" value="PHYTOCHROME-LIKE PROTEIN CPH1"/>
    <property type="match status" value="1"/>
</dbReference>
<evidence type="ECO:0000256" key="5">
    <source>
        <dbReference type="ARBA" id="ARBA00022777"/>
    </source>
</evidence>
<feature type="domain" description="PAS" evidence="7">
    <location>
        <begin position="255"/>
        <end position="312"/>
    </location>
</feature>
<dbReference type="InterPro" id="IPR000014">
    <property type="entry name" value="PAS"/>
</dbReference>
<dbReference type="InterPro" id="IPR000700">
    <property type="entry name" value="PAS-assoc_C"/>
</dbReference>
<evidence type="ECO:0000259" key="8">
    <source>
        <dbReference type="PROSITE" id="PS50113"/>
    </source>
</evidence>
<evidence type="ECO:0000259" key="6">
    <source>
        <dbReference type="PROSITE" id="PS50109"/>
    </source>
</evidence>
<gene>
    <name evidence="9" type="ORF">SAE01_08970</name>
</gene>
<dbReference type="SMART" id="SM00086">
    <property type="entry name" value="PAC"/>
    <property type="match status" value="3"/>
</dbReference>
<dbReference type="SUPFAM" id="SSF47384">
    <property type="entry name" value="Homodimeric domain of signal transducing histidine kinase"/>
    <property type="match status" value="1"/>
</dbReference>
<dbReference type="SMART" id="SM00388">
    <property type="entry name" value="HisKA"/>
    <property type="match status" value="1"/>
</dbReference>
<evidence type="ECO:0000256" key="4">
    <source>
        <dbReference type="ARBA" id="ARBA00022679"/>
    </source>
</evidence>
<dbReference type="PRINTS" id="PR00344">
    <property type="entry name" value="BCTRLSENSOR"/>
</dbReference>
<dbReference type="PANTHER" id="PTHR43304:SF1">
    <property type="entry name" value="PAC DOMAIN-CONTAINING PROTEIN"/>
    <property type="match status" value="1"/>
</dbReference>
<evidence type="ECO:0000313" key="9">
    <source>
        <dbReference type="EMBL" id="GEO08401.1"/>
    </source>
</evidence>
<keyword evidence="3" id="KW-0597">Phosphoprotein</keyword>
<dbReference type="RefSeq" id="WP_147202463.1">
    <property type="nucleotide sequence ID" value="NZ_BJYT01000002.1"/>
</dbReference>
<reference evidence="9 10" key="1">
    <citation type="submission" date="2019-07" db="EMBL/GenBank/DDBJ databases">
        <title>Whole genome shotgun sequence of Segetibacter aerophilus NBRC 106135.</title>
        <authorList>
            <person name="Hosoyama A."/>
            <person name="Uohara A."/>
            <person name="Ohji S."/>
            <person name="Ichikawa N."/>
        </authorList>
    </citation>
    <scope>NUCLEOTIDE SEQUENCE [LARGE SCALE GENOMIC DNA]</scope>
    <source>
        <strain evidence="9 10">NBRC 106135</strain>
    </source>
</reference>
<dbReference type="Pfam" id="PF00512">
    <property type="entry name" value="HisKA"/>
    <property type="match status" value="1"/>
</dbReference>
<dbReference type="FunFam" id="3.30.565.10:FF:000006">
    <property type="entry name" value="Sensor histidine kinase WalK"/>
    <property type="match status" value="1"/>
</dbReference>
<protein>
    <recommendedName>
        <fullName evidence="2">histidine kinase</fullName>
        <ecNumber evidence="2">2.7.13.3</ecNumber>
    </recommendedName>
</protein>
<accession>A0A512B8V5</accession>
<dbReference type="CDD" id="cd00130">
    <property type="entry name" value="PAS"/>
    <property type="match status" value="4"/>
</dbReference>
<dbReference type="SUPFAM" id="SSF55785">
    <property type="entry name" value="PYP-like sensor domain (PAS domain)"/>
    <property type="match status" value="4"/>
</dbReference>
<keyword evidence="4" id="KW-0808">Transferase</keyword>
<feature type="domain" description="PAS" evidence="7">
    <location>
        <begin position="124"/>
        <end position="194"/>
    </location>
</feature>
<dbReference type="InterPro" id="IPR004358">
    <property type="entry name" value="Sig_transdc_His_kin-like_C"/>
</dbReference>
<dbReference type="AlphaFoldDB" id="A0A512B8V5"/>
<dbReference type="Pfam" id="PF13426">
    <property type="entry name" value="PAS_9"/>
    <property type="match status" value="1"/>
</dbReference>
<dbReference type="EC" id="2.7.13.3" evidence="2"/>
<dbReference type="GO" id="GO:0006355">
    <property type="term" value="P:regulation of DNA-templated transcription"/>
    <property type="evidence" value="ECO:0007669"/>
    <property type="project" value="InterPro"/>
</dbReference>
<dbReference type="NCBIfam" id="TIGR00229">
    <property type="entry name" value="sensory_box"/>
    <property type="match status" value="3"/>
</dbReference>
<evidence type="ECO:0000256" key="3">
    <source>
        <dbReference type="ARBA" id="ARBA00022553"/>
    </source>
</evidence>
<organism evidence="9 10">
    <name type="scientific">Segetibacter aerophilus</name>
    <dbReference type="NCBI Taxonomy" id="670293"/>
    <lineage>
        <taxon>Bacteria</taxon>
        <taxon>Pseudomonadati</taxon>
        <taxon>Bacteroidota</taxon>
        <taxon>Chitinophagia</taxon>
        <taxon>Chitinophagales</taxon>
        <taxon>Chitinophagaceae</taxon>
        <taxon>Segetibacter</taxon>
    </lineage>
</organism>